<feature type="domain" description="Aminotransferase class I/classII large" evidence="3">
    <location>
        <begin position="175"/>
        <end position="494"/>
    </location>
</feature>
<organism evidence="4 5">
    <name type="scientific">Mollisia scopiformis</name>
    <name type="common">Conifer needle endophyte fungus</name>
    <name type="synonym">Phialocephala scopiformis</name>
    <dbReference type="NCBI Taxonomy" id="149040"/>
    <lineage>
        <taxon>Eukaryota</taxon>
        <taxon>Fungi</taxon>
        <taxon>Dikarya</taxon>
        <taxon>Ascomycota</taxon>
        <taxon>Pezizomycotina</taxon>
        <taxon>Leotiomycetes</taxon>
        <taxon>Helotiales</taxon>
        <taxon>Mollisiaceae</taxon>
        <taxon>Mollisia</taxon>
    </lineage>
</organism>
<dbReference type="SUPFAM" id="SSF53383">
    <property type="entry name" value="PLP-dependent transferases"/>
    <property type="match status" value="2"/>
</dbReference>
<dbReference type="KEGG" id="psco:LY89DRAFT_669622"/>
<proteinExistence type="predicted"/>
<dbReference type="Gene3D" id="3.90.1150.10">
    <property type="entry name" value="Aspartate Aminotransferase, domain 1"/>
    <property type="match status" value="1"/>
</dbReference>
<dbReference type="PANTHER" id="PTHR13693:SF3">
    <property type="entry name" value="LD36009P"/>
    <property type="match status" value="1"/>
</dbReference>
<keyword evidence="2 4" id="KW-0808">Transferase</keyword>
<dbReference type="InterPro" id="IPR050087">
    <property type="entry name" value="AON_synthase_class-II"/>
</dbReference>
<dbReference type="RefSeq" id="XP_018071570.1">
    <property type="nucleotide sequence ID" value="XM_018213111.1"/>
</dbReference>
<dbReference type="GO" id="GO:0016740">
    <property type="term" value="F:transferase activity"/>
    <property type="evidence" value="ECO:0007669"/>
    <property type="project" value="UniProtKB-KW"/>
</dbReference>
<dbReference type="InterPro" id="IPR015424">
    <property type="entry name" value="PyrdxlP-dep_Trfase"/>
</dbReference>
<protein>
    <submittedName>
        <fullName evidence="4">PLP-dependent transferase</fullName>
    </submittedName>
</protein>
<evidence type="ECO:0000259" key="3">
    <source>
        <dbReference type="Pfam" id="PF00155"/>
    </source>
</evidence>
<dbReference type="STRING" id="149040.A0A194XAL6"/>
<dbReference type="GeneID" id="28822837"/>
<comment type="cofactor">
    <cofactor evidence="1">
        <name>pyridoxal 5'-phosphate</name>
        <dbReference type="ChEBI" id="CHEBI:597326"/>
    </cofactor>
</comment>
<name>A0A194XAL6_MOLSC</name>
<dbReference type="InterPro" id="IPR004839">
    <property type="entry name" value="Aminotransferase_I/II_large"/>
</dbReference>
<evidence type="ECO:0000256" key="2">
    <source>
        <dbReference type="ARBA" id="ARBA00022679"/>
    </source>
</evidence>
<dbReference type="InParanoid" id="A0A194XAL6"/>
<evidence type="ECO:0000313" key="5">
    <source>
        <dbReference type="Proteomes" id="UP000070700"/>
    </source>
</evidence>
<sequence>MAHKANIVEISPLVSDTASFEKSKALSQISIQECSNVESTNRPKEKITLSESVLLSDHLTEGKHKHYLTRRPKFKNIAYEATIFAKQYVVVRLREIRLKTPYDTLTSIGRCNHYCISPLYNWYGQNDRILVTAPLSQVGIRERDQSIKKVINCGSHNYAGLYDISDAELALHQTCLEQLPIANTAAASFLHEMLSGLASFFNAKSCFSTSTGYQSNMLGIPAIAKEGWLIVLDEKSHNSIFTGAYSACADAMKKFKHNNMVELRRILEDASLNGNYTDVLHGTIPPLDALSELKQQYNFVLYVDEAHSFGSIGRTGRGLLELWNDEHPENTLSPDVIDVRSGVLSKAVGALGGFVCTSSSRFDECLLHRSQALQQWSDPLTTATIVQTLRFLKQPRRLERNLHRLKDISRFCHEELDRQGVHVYGDQHLNHLPMLPVFGGRPSKAAELSMVLRRNGVVASPISTPAVDIWESRVRVLLSASYTDEDVNSLITAIAAASRQIGLKKRTRIPRQKYCYNSEEMMADEDENNEMLKHLNCLIQEQVRRLPRLPAISLEIINAGMSAQHQYGIPSGTSRWMLGTFSPHLSVESLVAQLTHQRSALTYPDSGLGLMSTIAGLCRPVLKTKRHYLLFPSDLEAAGEEGLRVASKKNKDIVCIRYTDFETLRKLFVSLGASKKIYITIYIQPSKVNLHQLAERLRGHSIRGCTLLLDINNDTLSNLDTMSVARLQNLLSARILISSSFYSEFSMPGGYLAGDES</sequence>
<dbReference type="InterPro" id="IPR015422">
    <property type="entry name" value="PyrdxlP-dep_Trfase_small"/>
</dbReference>
<dbReference type="Pfam" id="PF00155">
    <property type="entry name" value="Aminotran_1_2"/>
    <property type="match status" value="1"/>
</dbReference>
<keyword evidence="5" id="KW-1185">Reference proteome</keyword>
<dbReference type="GO" id="GO:0030170">
    <property type="term" value="F:pyridoxal phosphate binding"/>
    <property type="evidence" value="ECO:0007669"/>
    <property type="project" value="InterPro"/>
</dbReference>
<dbReference type="Gene3D" id="3.40.640.10">
    <property type="entry name" value="Type I PLP-dependent aspartate aminotransferase-like (Major domain)"/>
    <property type="match status" value="2"/>
</dbReference>
<evidence type="ECO:0000313" key="4">
    <source>
        <dbReference type="EMBL" id="KUJ17215.1"/>
    </source>
</evidence>
<gene>
    <name evidence="4" type="ORF">LY89DRAFT_669622</name>
</gene>
<dbReference type="Proteomes" id="UP000070700">
    <property type="component" value="Unassembled WGS sequence"/>
</dbReference>
<dbReference type="AlphaFoldDB" id="A0A194XAL6"/>
<dbReference type="InterPro" id="IPR015421">
    <property type="entry name" value="PyrdxlP-dep_Trfase_major"/>
</dbReference>
<dbReference type="EMBL" id="KQ947415">
    <property type="protein sequence ID" value="KUJ17215.1"/>
    <property type="molecule type" value="Genomic_DNA"/>
</dbReference>
<accession>A0A194XAL6</accession>
<dbReference type="OrthoDB" id="4322453at2759"/>
<evidence type="ECO:0000256" key="1">
    <source>
        <dbReference type="ARBA" id="ARBA00001933"/>
    </source>
</evidence>
<dbReference type="PANTHER" id="PTHR13693">
    <property type="entry name" value="CLASS II AMINOTRANSFERASE/8-AMINO-7-OXONONANOATE SYNTHASE"/>
    <property type="match status" value="1"/>
</dbReference>
<reference evidence="4 5" key="1">
    <citation type="submission" date="2015-10" db="EMBL/GenBank/DDBJ databases">
        <title>Full genome of DAOMC 229536 Phialocephala scopiformis, a fungal endophyte of spruce producing the potent anti-insectan compound rugulosin.</title>
        <authorList>
            <consortium name="DOE Joint Genome Institute"/>
            <person name="Walker A.K."/>
            <person name="Frasz S.L."/>
            <person name="Seifert K.A."/>
            <person name="Miller J.D."/>
            <person name="Mondo S.J."/>
            <person name="Labutti K."/>
            <person name="Lipzen A."/>
            <person name="Dockter R."/>
            <person name="Kennedy M."/>
            <person name="Grigoriev I.V."/>
            <person name="Spatafora J.W."/>
        </authorList>
    </citation>
    <scope>NUCLEOTIDE SEQUENCE [LARGE SCALE GENOMIC DNA]</scope>
    <source>
        <strain evidence="4 5">CBS 120377</strain>
    </source>
</reference>